<evidence type="ECO:0000256" key="9">
    <source>
        <dbReference type="SAM" id="SignalP"/>
    </source>
</evidence>
<dbReference type="AlphaFoldDB" id="A0A9J6BR32"/>
<evidence type="ECO:0000256" key="8">
    <source>
        <dbReference type="SAM" id="Phobius"/>
    </source>
</evidence>
<dbReference type="GO" id="GO:0001518">
    <property type="term" value="C:voltage-gated sodium channel complex"/>
    <property type="evidence" value="ECO:0007669"/>
    <property type="project" value="TreeGrafter"/>
</dbReference>
<dbReference type="Gene3D" id="1.10.287.70">
    <property type="match status" value="1"/>
</dbReference>
<dbReference type="PRINTS" id="PR01629">
    <property type="entry name" value="TVDCCALPHA1"/>
</dbReference>
<dbReference type="FunFam" id="1.20.120.350:FF:000007">
    <property type="entry name" value="Voltage-dependent T-type calcium channel subunit alpha"/>
    <property type="match status" value="1"/>
</dbReference>
<evidence type="ECO:0000256" key="6">
    <source>
        <dbReference type="ARBA" id="ARBA00023180"/>
    </source>
</evidence>
<dbReference type="InterPro" id="IPR005821">
    <property type="entry name" value="Ion_trans_dom"/>
</dbReference>
<feature type="transmembrane region" description="Helical" evidence="8">
    <location>
        <begin position="827"/>
        <end position="845"/>
    </location>
</feature>
<evidence type="ECO:0000256" key="7">
    <source>
        <dbReference type="SAM" id="MobiDB-lite"/>
    </source>
</evidence>
<gene>
    <name evidence="11" type="ORF">PVAND_002389</name>
</gene>
<keyword evidence="12" id="KW-1185">Reference proteome</keyword>
<dbReference type="InterPro" id="IPR043203">
    <property type="entry name" value="VGCC_Ca_Na"/>
</dbReference>
<evidence type="ECO:0000256" key="3">
    <source>
        <dbReference type="ARBA" id="ARBA00022737"/>
    </source>
</evidence>
<accession>A0A9J6BR32</accession>
<organism evidence="11 12">
    <name type="scientific">Polypedilum vanderplanki</name>
    <name type="common">Sleeping chironomid midge</name>
    <dbReference type="NCBI Taxonomy" id="319348"/>
    <lineage>
        <taxon>Eukaryota</taxon>
        <taxon>Metazoa</taxon>
        <taxon>Ecdysozoa</taxon>
        <taxon>Arthropoda</taxon>
        <taxon>Hexapoda</taxon>
        <taxon>Insecta</taxon>
        <taxon>Pterygota</taxon>
        <taxon>Neoptera</taxon>
        <taxon>Endopterygota</taxon>
        <taxon>Diptera</taxon>
        <taxon>Nematocera</taxon>
        <taxon>Chironomoidea</taxon>
        <taxon>Chironomidae</taxon>
        <taxon>Chironominae</taxon>
        <taxon>Polypedilum</taxon>
        <taxon>Polypedilum</taxon>
    </lineage>
</organism>
<dbReference type="Proteomes" id="UP001107558">
    <property type="component" value="Chromosome 3"/>
</dbReference>
<evidence type="ECO:0000256" key="2">
    <source>
        <dbReference type="ARBA" id="ARBA00022692"/>
    </source>
</evidence>
<dbReference type="InterPro" id="IPR005445">
    <property type="entry name" value="VDCC_T_a1"/>
</dbReference>
<comment type="caution">
    <text evidence="11">The sequence shown here is derived from an EMBL/GenBank/DDBJ whole genome shotgun (WGS) entry which is preliminary data.</text>
</comment>
<dbReference type="GO" id="GO:0070509">
    <property type="term" value="P:calcium ion import"/>
    <property type="evidence" value="ECO:0007669"/>
    <property type="project" value="TreeGrafter"/>
</dbReference>
<proteinExistence type="predicted"/>
<keyword evidence="5 8" id="KW-0472">Membrane</keyword>
<feature type="transmembrane region" description="Helical" evidence="8">
    <location>
        <begin position="127"/>
        <end position="146"/>
    </location>
</feature>
<dbReference type="GO" id="GO:0005248">
    <property type="term" value="F:voltage-gated sodium channel activity"/>
    <property type="evidence" value="ECO:0007669"/>
    <property type="project" value="TreeGrafter"/>
</dbReference>
<dbReference type="EMBL" id="JADBJN010000003">
    <property type="protein sequence ID" value="KAG5672247.1"/>
    <property type="molecule type" value="Genomic_DNA"/>
</dbReference>
<evidence type="ECO:0000256" key="4">
    <source>
        <dbReference type="ARBA" id="ARBA00022989"/>
    </source>
</evidence>
<name>A0A9J6BR32_POLVA</name>
<feature type="transmembrane region" description="Helical" evidence="8">
    <location>
        <begin position="36"/>
        <end position="58"/>
    </location>
</feature>
<evidence type="ECO:0000256" key="1">
    <source>
        <dbReference type="ARBA" id="ARBA00004141"/>
    </source>
</evidence>
<feature type="transmembrane region" description="Helical" evidence="8">
    <location>
        <begin position="244"/>
        <end position="262"/>
    </location>
</feature>
<dbReference type="GO" id="GO:0043005">
    <property type="term" value="C:neuron projection"/>
    <property type="evidence" value="ECO:0007669"/>
    <property type="project" value="TreeGrafter"/>
</dbReference>
<dbReference type="GO" id="GO:0005891">
    <property type="term" value="C:voltage-gated calcium channel complex"/>
    <property type="evidence" value="ECO:0007669"/>
    <property type="project" value="InterPro"/>
</dbReference>
<feature type="signal peptide" evidence="9">
    <location>
        <begin position="1"/>
        <end position="19"/>
    </location>
</feature>
<keyword evidence="2 8" id="KW-0812">Transmembrane</keyword>
<dbReference type="GO" id="GO:0086010">
    <property type="term" value="P:membrane depolarization during action potential"/>
    <property type="evidence" value="ECO:0007669"/>
    <property type="project" value="TreeGrafter"/>
</dbReference>
<feature type="transmembrane region" description="Helical" evidence="8">
    <location>
        <begin position="282"/>
        <end position="307"/>
    </location>
</feature>
<evidence type="ECO:0000313" key="12">
    <source>
        <dbReference type="Proteomes" id="UP001107558"/>
    </source>
</evidence>
<dbReference type="Gene3D" id="1.20.120.350">
    <property type="entry name" value="Voltage-gated potassium channels. Chain C"/>
    <property type="match status" value="2"/>
</dbReference>
<protein>
    <recommendedName>
        <fullName evidence="10">Ion transport domain-containing protein</fullName>
    </recommendedName>
</protein>
<dbReference type="Pfam" id="PF00520">
    <property type="entry name" value="Ion_trans"/>
    <property type="match status" value="2"/>
</dbReference>
<dbReference type="FunFam" id="1.20.120.350:FF:000012">
    <property type="entry name" value="Voltage-dependent T-type calcium channel subunit alpha"/>
    <property type="match status" value="1"/>
</dbReference>
<feature type="domain" description="Ion transport" evidence="10">
    <location>
        <begin position="694"/>
        <end position="845"/>
    </location>
</feature>
<feature type="compositionally biased region" description="Polar residues" evidence="7">
    <location>
        <begin position="420"/>
        <end position="441"/>
    </location>
</feature>
<evidence type="ECO:0000259" key="10">
    <source>
        <dbReference type="Pfam" id="PF00520"/>
    </source>
</evidence>
<comment type="subcellular location">
    <subcellularLocation>
        <location evidence="1">Membrane</location>
        <topology evidence="1">Multi-pass membrane protein</topology>
    </subcellularLocation>
</comment>
<reference evidence="11" key="1">
    <citation type="submission" date="2021-03" db="EMBL/GenBank/DDBJ databases">
        <title>Chromosome level genome of the anhydrobiotic midge Polypedilum vanderplanki.</title>
        <authorList>
            <person name="Yoshida Y."/>
            <person name="Kikawada T."/>
            <person name="Gusev O."/>
        </authorList>
    </citation>
    <scope>NUCLEOTIDE SEQUENCE</scope>
    <source>
        <strain evidence="11">NIAS01</strain>
        <tissue evidence="11">Whole body or cell culture</tissue>
    </source>
</reference>
<keyword evidence="4 8" id="KW-1133">Transmembrane helix</keyword>
<dbReference type="GO" id="GO:0008332">
    <property type="term" value="F:low voltage-gated calcium channel activity"/>
    <property type="evidence" value="ECO:0007669"/>
    <property type="project" value="TreeGrafter"/>
</dbReference>
<feature type="transmembrane region" description="Helical" evidence="8">
    <location>
        <begin position="851"/>
        <end position="870"/>
    </location>
</feature>
<evidence type="ECO:0000256" key="5">
    <source>
        <dbReference type="ARBA" id="ARBA00023136"/>
    </source>
</evidence>
<dbReference type="SUPFAM" id="SSF81324">
    <property type="entry name" value="Voltage-gated potassium channels"/>
    <property type="match status" value="2"/>
</dbReference>
<keyword evidence="3" id="KW-0677">Repeat</keyword>
<feature type="region of interest" description="Disordered" evidence="7">
    <location>
        <begin position="420"/>
        <end position="448"/>
    </location>
</feature>
<feature type="domain" description="Ion transport" evidence="10">
    <location>
        <begin position="1"/>
        <end position="314"/>
    </location>
</feature>
<dbReference type="InterPro" id="IPR027359">
    <property type="entry name" value="Volt_channel_dom_sf"/>
</dbReference>
<keyword evidence="9" id="KW-0732">Signal</keyword>
<keyword evidence="6" id="KW-0325">Glycoprotein</keyword>
<sequence>MLVILLNCITLGMFQPCVDDKCEKNRCKILQIFDDVIFVFFSLEMTIKMIAMGAYGRGTYLADSWNRLDFFIVMSGALEYFLQVENLNLTAIRTIRVLRPLRAINRIPSMRILVMLLLDTLPMLGNVLLLCFFVFFIFGIIGVQLWEGILRQRCVLQLPDGVLKPDISFYYEFSKEQDYICSKPEDSGMHLCANLPPYRIGPLICNSSAVPYSLNKPTETSCVNWNQYYTNCTQLGGNPFQGTISFDNIGLAWVAIFLVISLEGWTDIMYYVQDAHSFWDWIYFVLLIVIGSFFMINLCLVVIATQFSETKKREMERMRQERARFTSSSTLASSTNNSEPTTCYAEIVKYIAHLYRRLKRRLIKKLRLYKYQYQQRKEGLLPRTPDNLFSPQKIRCHHPKCPKLLSNHCGSGSKLTNLQEQSKSNNQLNSIQSAPLNNSNNNHDDILSDNSEIQSLNNTLSATMDEKQKMLLLKIANNSIAAASAVASAADNDYGNNSASSSLLSPPTSTRRRGSSVMFNEFVILHTPPKIEPQNDKNTLSVEKMTQTGEGIWQVNLPHNTTINSVTNNLNDYSDLNLTDAMTCQELLALSVAFSAALPTGQTTLDSFYSTLTRNNNNNNDFNTQIEDYACCYDLYQQNFDYAAQEYHQHQLHQSSEDLEGTKSRTYHACLTCYKIVSKIFHFIRKYIKRLVDHKYFQQGILLAILINTLSMGIEYHNQPEELTAIVETSNIVFSAIFAVEMLLKIIAEGPFKYISNGFNVFDGIIVVLSAVELCQAFMRDGTSVNSGNSGLSVLRTFRLLRILKLVRFMPNLRRQLFVMLRTMDNVAIFFSLLILFIFIFSLVIRTQENFHIVIYDSHQLLTLFIMIFYPPLLPSSSSSTYNFPIIIYTN</sequence>
<dbReference type="OrthoDB" id="416585at2759"/>
<feature type="chain" id="PRO_5039937903" description="Ion transport domain-containing protein" evidence="9">
    <location>
        <begin position="20"/>
        <end position="891"/>
    </location>
</feature>
<feature type="transmembrane region" description="Helical" evidence="8">
    <location>
        <begin position="64"/>
        <end position="82"/>
    </location>
</feature>
<dbReference type="PANTHER" id="PTHR10037:SF230">
    <property type="entry name" value="CA[2+]-CHANNEL PROTEIN ALPHA[[1]] SUBUNIT T, ISOFORM F"/>
    <property type="match status" value="1"/>
</dbReference>
<dbReference type="PANTHER" id="PTHR10037">
    <property type="entry name" value="VOLTAGE-GATED CATION CHANNEL CALCIUM AND SODIUM"/>
    <property type="match status" value="1"/>
</dbReference>
<evidence type="ECO:0000313" key="11">
    <source>
        <dbReference type="EMBL" id="KAG5672247.1"/>
    </source>
</evidence>